<name>A0A0E0JQS8_ORYPU</name>
<accession>A0A0E0JQS8</accession>
<dbReference type="EnsemblPlants" id="OPUNC01G35400.1">
    <property type="protein sequence ID" value="OPUNC01G35400.1"/>
    <property type="gene ID" value="OPUNC01G35400"/>
</dbReference>
<proteinExistence type="predicted"/>
<reference evidence="1" key="2">
    <citation type="submission" date="2018-05" db="EMBL/GenBank/DDBJ databases">
        <title>OpunRS2 (Oryza punctata Reference Sequence Version 2).</title>
        <authorList>
            <person name="Zhang J."/>
            <person name="Kudrna D."/>
            <person name="Lee S."/>
            <person name="Talag J."/>
            <person name="Welchert J."/>
            <person name="Wing R.A."/>
        </authorList>
    </citation>
    <scope>NUCLEOTIDE SEQUENCE [LARGE SCALE GENOMIC DNA]</scope>
</reference>
<dbReference type="STRING" id="4537.A0A0E0JQS8"/>
<keyword evidence="2" id="KW-1185">Reference proteome</keyword>
<dbReference type="Proteomes" id="UP000026962">
    <property type="component" value="Chromosome 1"/>
</dbReference>
<dbReference type="AlphaFoldDB" id="A0A0E0JQS8"/>
<protein>
    <submittedName>
        <fullName evidence="1">Uncharacterized protein</fullName>
    </submittedName>
</protein>
<dbReference type="HOGENOM" id="CLU_2926677_0_0_1"/>
<evidence type="ECO:0000313" key="2">
    <source>
        <dbReference type="Proteomes" id="UP000026962"/>
    </source>
</evidence>
<reference evidence="1" key="1">
    <citation type="submission" date="2015-04" db="UniProtKB">
        <authorList>
            <consortium name="EnsemblPlants"/>
        </authorList>
    </citation>
    <scope>IDENTIFICATION</scope>
</reference>
<dbReference type="Gramene" id="OPUNC01G35400.1">
    <property type="protein sequence ID" value="OPUNC01G35400.1"/>
    <property type="gene ID" value="OPUNC01G35400"/>
</dbReference>
<evidence type="ECO:0000313" key="1">
    <source>
        <dbReference type="EnsemblPlants" id="OPUNC01G35400.1"/>
    </source>
</evidence>
<sequence>MSIPGEVPGGEGSDGEEVFINEEDIINEIPIDEEALLLSAFLCSLTRSASASSTGGTIEDG</sequence>
<organism evidence="1">
    <name type="scientific">Oryza punctata</name>
    <name type="common">Red rice</name>
    <dbReference type="NCBI Taxonomy" id="4537"/>
    <lineage>
        <taxon>Eukaryota</taxon>
        <taxon>Viridiplantae</taxon>
        <taxon>Streptophyta</taxon>
        <taxon>Embryophyta</taxon>
        <taxon>Tracheophyta</taxon>
        <taxon>Spermatophyta</taxon>
        <taxon>Magnoliopsida</taxon>
        <taxon>Liliopsida</taxon>
        <taxon>Poales</taxon>
        <taxon>Poaceae</taxon>
        <taxon>BOP clade</taxon>
        <taxon>Oryzoideae</taxon>
        <taxon>Oryzeae</taxon>
        <taxon>Oryzinae</taxon>
        <taxon>Oryza</taxon>
    </lineage>
</organism>